<evidence type="ECO:0000313" key="3">
    <source>
        <dbReference type="EMBL" id="TDZ48619.1"/>
    </source>
</evidence>
<feature type="compositionally biased region" description="Basic and acidic residues" evidence="1">
    <location>
        <begin position="182"/>
        <end position="195"/>
    </location>
</feature>
<keyword evidence="4" id="KW-1185">Reference proteome</keyword>
<evidence type="ECO:0000313" key="4">
    <source>
        <dbReference type="Proteomes" id="UP000295165"/>
    </source>
</evidence>
<feature type="region of interest" description="Disordered" evidence="1">
    <location>
        <begin position="168"/>
        <end position="210"/>
    </location>
</feature>
<evidence type="ECO:0000256" key="2">
    <source>
        <dbReference type="SAM" id="Phobius"/>
    </source>
</evidence>
<proteinExistence type="predicted"/>
<keyword evidence="2" id="KW-0472">Membrane</keyword>
<comment type="caution">
    <text evidence="3">The sequence shown here is derived from an EMBL/GenBank/DDBJ whole genome shotgun (WGS) entry which is preliminary data.</text>
</comment>
<gene>
    <name evidence="3" type="ORF">CCUG63697_03148</name>
</gene>
<dbReference type="Proteomes" id="UP000295165">
    <property type="component" value="Unassembled WGS sequence"/>
</dbReference>
<sequence>MSTADARVHDSLALVTRTEYVSGLARARVPLGAVLLVAALVLLPVLALAGVDALVVVLVVGGLLSGSFAVAALGPLVQRRSAVRLGVVDGQILIGTEDSKDVVRPLNELVDVALSLDQSPDTRVSPVDCVLRIRGIRYLQLTFDDGLAYHVALLETDPVAAEIRRRLERAQPKAQSASTDSKPSEQQRTRTERPPKPVKPRHTAETEDRELITPAASPAADVRLWEAARVAHRRVLSEYGAYELEPERYLRYPGVTDIGRVPVMDFHSALGEAQALATDEYPNDSAYAGRYRAAVEALRRAWVRCERDGKAAGTSYLDGDDQADLCTAAKLYTHAHATDHPGEKHSYLRKVQQILVDLDERGCVQLPRPMTAAIEAQALLALEPGTR</sequence>
<keyword evidence="2" id="KW-1133">Transmembrane helix</keyword>
<feature type="transmembrane region" description="Helical" evidence="2">
    <location>
        <begin position="55"/>
        <end position="77"/>
    </location>
</feature>
<organism evidence="3 4">
    <name type="scientific">Mycobacteroides franklinii</name>
    <dbReference type="NCBI Taxonomy" id="948102"/>
    <lineage>
        <taxon>Bacteria</taxon>
        <taxon>Bacillati</taxon>
        <taxon>Actinomycetota</taxon>
        <taxon>Actinomycetes</taxon>
        <taxon>Mycobacteriales</taxon>
        <taxon>Mycobacteriaceae</taxon>
        <taxon>Mycobacteroides</taxon>
    </lineage>
</organism>
<reference evidence="3 4" key="1">
    <citation type="journal article" date="2019" name="Sci. Rep.">
        <title>Extended insight into the Mycobacterium chelonae-abscessus complex through whole genome sequencing of Mycobacterium salmoniphilum outbreak and Mycobacterium salmoniphilum-like strains.</title>
        <authorList>
            <person name="Behra P.R.K."/>
            <person name="Das S."/>
            <person name="Pettersson B.M.F."/>
            <person name="Shirreff L."/>
            <person name="DuCote T."/>
            <person name="Jacobsson K.G."/>
            <person name="Ennis D.G."/>
            <person name="Kirsebom L.A."/>
        </authorList>
    </citation>
    <scope>NUCLEOTIDE SEQUENCE [LARGE SCALE GENOMIC DNA]</scope>
    <source>
        <strain evidence="3 4">CCUG 63697</strain>
    </source>
</reference>
<accession>A0A4R8R366</accession>
<evidence type="ECO:0000256" key="1">
    <source>
        <dbReference type="SAM" id="MobiDB-lite"/>
    </source>
</evidence>
<protein>
    <submittedName>
        <fullName evidence="3">Uncharacterized protein</fullName>
    </submittedName>
</protein>
<feature type="transmembrane region" description="Helical" evidence="2">
    <location>
        <begin position="29"/>
        <end position="49"/>
    </location>
</feature>
<dbReference type="EMBL" id="PECC01000028">
    <property type="protein sequence ID" value="TDZ48619.1"/>
    <property type="molecule type" value="Genomic_DNA"/>
</dbReference>
<keyword evidence="2" id="KW-0812">Transmembrane</keyword>
<dbReference type="RefSeq" id="WP_134049959.1">
    <property type="nucleotide sequence ID" value="NZ_PECB01000002.1"/>
</dbReference>
<name>A0A4R8R366_9MYCO</name>
<dbReference type="AlphaFoldDB" id="A0A4R8R366"/>